<gene>
    <name evidence="1" type="ORF">ALC57_08262</name>
</gene>
<proteinExistence type="predicted"/>
<keyword evidence="2" id="KW-1185">Reference proteome</keyword>
<accession>A0A151J7H7</accession>
<dbReference type="AlphaFoldDB" id="A0A151J7H7"/>
<evidence type="ECO:0000313" key="1">
    <source>
        <dbReference type="EMBL" id="KYN19404.1"/>
    </source>
</evidence>
<sequence>MKVKVPYNFGNDIERDEDVPFVERFEDEEVEHELEEHELEEHELSENELGEHELGEHELGENLTVFDFDFEWCTNDELIEFMLDFFNTNNEEELYQFLSIYNNIIAEDDKVT</sequence>
<protein>
    <submittedName>
        <fullName evidence="1">Uncharacterized protein</fullName>
    </submittedName>
</protein>
<evidence type="ECO:0000313" key="2">
    <source>
        <dbReference type="Proteomes" id="UP000078492"/>
    </source>
</evidence>
<name>A0A151J7H7_9HYME</name>
<dbReference type="Proteomes" id="UP000078492">
    <property type="component" value="Unassembled WGS sequence"/>
</dbReference>
<organism evidence="1 2">
    <name type="scientific">Trachymyrmex cornetzi</name>
    <dbReference type="NCBI Taxonomy" id="471704"/>
    <lineage>
        <taxon>Eukaryota</taxon>
        <taxon>Metazoa</taxon>
        <taxon>Ecdysozoa</taxon>
        <taxon>Arthropoda</taxon>
        <taxon>Hexapoda</taxon>
        <taxon>Insecta</taxon>
        <taxon>Pterygota</taxon>
        <taxon>Neoptera</taxon>
        <taxon>Endopterygota</taxon>
        <taxon>Hymenoptera</taxon>
        <taxon>Apocrita</taxon>
        <taxon>Aculeata</taxon>
        <taxon>Formicoidea</taxon>
        <taxon>Formicidae</taxon>
        <taxon>Myrmicinae</taxon>
        <taxon>Trachymyrmex</taxon>
    </lineage>
</organism>
<reference evidence="1 2" key="1">
    <citation type="submission" date="2015-09" db="EMBL/GenBank/DDBJ databases">
        <title>Trachymyrmex cornetzi WGS genome.</title>
        <authorList>
            <person name="Nygaard S."/>
            <person name="Hu H."/>
            <person name="Boomsma J."/>
            <person name="Zhang G."/>
        </authorList>
    </citation>
    <scope>NUCLEOTIDE SEQUENCE [LARGE SCALE GENOMIC DNA]</scope>
    <source>
        <strain evidence="1">Tcor2-1</strain>
        <tissue evidence="1">Whole body</tissue>
    </source>
</reference>
<dbReference type="EMBL" id="KQ979719">
    <property type="protein sequence ID" value="KYN19404.1"/>
    <property type="molecule type" value="Genomic_DNA"/>
</dbReference>